<accession>A0A645DN94</accession>
<evidence type="ECO:0000256" key="1">
    <source>
        <dbReference type="SAM" id="MobiDB-lite"/>
    </source>
</evidence>
<feature type="compositionally biased region" description="Low complexity" evidence="1">
    <location>
        <begin position="216"/>
        <end position="236"/>
    </location>
</feature>
<reference evidence="2" key="1">
    <citation type="submission" date="2019-08" db="EMBL/GenBank/DDBJ databases">
        <authorList>
            <person name="Kucharzyk K."/>
            <person name="Murdoch R.W."/>
            <person name="Higgins S."/>
            <person name="Loffler F."/>
        </authorList>
    </citation>
    <scope>NUCLEOTIDE SEQUENCE</scope>
</reference>
<dbReference type="EMBL" id="VSSQ01037934">
    <property type="protein sequence ID" value="MPM90766.1"/>
    <property type="molecule type" value="Genomic_DNA"/>
</dbReference>
<comment type="caution">
    <text evidence="2">The sequence shown here is derived from an EMBL/GenBank/DDBJ whole genome shotgun (WGS) entry which is preliminary data.</text>
</comment>
<dbReference type="AlphaFoldDB" id="A0A645DN94"/>
<protein>
    <submittedName>
        <fullName evidence="2">Uncharacterized protein</fullName>
    </submittedName>
</protein>
<evidence type="ECO:0000313" key="2">
    <source>
        <dbReference type="EMBL" id="MPM90766.1"/>
    </source>
</evidence>
<organism evidence="2">
    <name type="scientific">bioreactor metagenome</name>
    <dbReference type="NCBI Taxonomy" id="1076179"/>
    <lineage>
        <taxon>unclassified sequences</taxon>
        <taxon>metagenomes</taxon>
        <taxon>ecological metagenomes</taxon>
    </lineage>
</organism>
<gene>
    <name evidence="2" type="ORF">SDC9_137888</name>
</gene>
<name>A0A645DN94_9ZZZZ</name>
<feature type="region of interest" description="Disordered" evidence="1">
    <location>
        <begin position="216"/>
        <end position="257"/>
    </location>
</feature>
<sequence length="257" mass="28185">MLTDDDGASGHQSIGGFAFSDWIIPGIGVLNIHMSFGNDGLDSQKERGVAADHFRIGECPDITDIRIFDFSFVHEFLQLLAGNNAGNIAGFIDIWENILQVGQFGWSSQIACRCDKGDFRILSGSTLHVHLMTVRVGEYDGTALFSQVHCRVISFFIFRNIVFENNLSGRINAQFLGGVGYAFQMSCVITGVRVMQCNKADLDVWLFCRCGGWGRCRSSSGRGSRSGNARGCSTRGSRCRSGRSAGSQTRDHSQCEK</sequence>
<proteinExistence type="predicted"/>